<keyword evidence="4" id="KW-0378">Hydrolase</keyword>
<keyword evidence="6" id="KW-0051">Antiviral defense</keyword>
<dbReference type="Proteomes" id="UP000199533">
    <property type="component" value="Unassembled WGS sequence"/>
</dbReference>
<dbReference type="Gene3D" id="3.100.10.20">
    <property type="entry name" value="CRISPR-associated endonuclease Cas1, N-terminal domain"/>
    <property type="match status" value="1"/>
</dbReference>
<evidence type="ECO:0000313" key="8">
    <source>
        <dbReference type="Proteomes" id="UP000199533"/>
    </source>
</evidence>
<keyword evidence="2" id="KW-0479">Metal-binding</keyword>
<dbReference type="STRING" id="52441.SAMN05216302_101773"/>
<protein>
    <submittedName>
        <fullName evidence="7">CRISPR associated protein Cas1</fullName>
    </submittedName>
</protein>
<dbReference type="Pfam" id="PF01867">
    <property type="entry name" value="Cas_Cas1"/>
    <property type="match status" value="1"/>
</dbReference>
<keyword evidence="1" id="KW-0540">Nuclease</keyword>
<evidence type="ECO:0000256" key="2">
    <source>
        <dbReference type="ARBA" id="ARBA00022723"/>
    </source>
</evidence>
<organism evidence="7 8">
    <name type="scientific">Nitrosomonas aestuarii</name>
    <dbReference type="NCBI Taxonomy" id="52441"/>
    <lineage>
        <taxon>Bacteria</taxon>
        <taxon>Pseudomonadati</taxon>
        <taxon>Pseudomonadota</taxon>
        <taxon>Betaproteobacteria</taxon>
        <taxon>Nitrosomonadales</taxon>
        <taxon>Nitrosomonadaceae</taxon>
        <taxon>Nitrosomonas</taxon>
    </lineage>
</organism>
<dbReference type="InterPro" id="IPR042211">
    <property type="entry name" value="CRISPR-assoc_Cas1_N"/>
</dbReference>
<evidence type="ECO:0000256" key="3">
    <source>
        <dbReference type="ARBA" id="ARBA00022759"/>
    </source>
</evidence>
<evidence type="ECO:0000313" key="7">
    <source>
        <dbReference type="EMBL" id="SFK85159.1"/>
    </source>
</evidence>
<accession>A0A1I4CXP4</accession>
<name>A0A1I4CXP4_9PROT</name>
<reference evidence="8" key="1">
    <citation type="submission" date="2016-10" db="EMBL/GenBank/DDBJ databases">
        <authorList>
            <person name="Varghese N."/>
            <person name="Submissions S."/>
        </authorList>
    </citation>
    <scope>NUCLEOTIDE SEQUENCE [LARGE SCALE GENOMIC DNA]</scope>
    <source>
        <strain evidence="8">Nm69</strain>
    </source>
</reference>
<evidence type="ECO:0000256" key="5">
    <source>
        <dbReference type="ARBA" id="ARBA00022842"/>
    </source>
</evidence>
<dbReference type="GO" id="GO:0016787">
    <property type="term" value="F:hydrolase activity"/>
    <property type="evidence" value="ECO:0007669"/>
    <property type="project" value="UniProtKB-KW"/>
</dbReference>
<keyword evidence="5" id="KW-0460">Magnesium</keyword>
<keyword evidence="3" id="KW-0255">Endonuclease</keyword>
<dbReference type="GO" id="GO:0003676">
    <property type="term" value="F:nucleic acid binding"/>
    <property type="evidence" value="ECO:0007669"/>
    <property type="project" value="InterPro"/>
</dbReference>
<dbReference type="GO" id="GO:0051607">
    <property type="term" value="P:defense response to virus"/>
    <property type="evidence" value="ECO:0007669"/>
    <property type="project" value="UniProtKB-KW"/>
</dbReference>
<proteinExistence type="predicted"/>
<sequence>MMRPLYIDGATGCHVVLDAPALRVVVPDRADQFFALSRVSRVVCQGNVEWSMQALLACADAGIQLLFLGKNSEIRARWLGQSGERQQLTQRLIDLLSRADGPALYANWLLSMEKLAVRSLARRIGFCDWRDCSAVELHQQIRHTLGHIGWYRATLIQNILYSELLVLLPECGFERDNEVLLSMDLDLAADLSQILLWDYYIPLLDPDVVKLDGNSLEIMAELFQQRQDRCYRLFRSSINKLHQFLLTVS</sequence>
<dbReference type="RefSeq" id="WP_211753414.1">
    <property type="nucleotide sequence ID" value="NZ_FOSP01000017.1"/>
</dbReference>
<gene>
    <name evidence="7" type="ORF">SAMN05216302_101773</name>
</gene>
<evidence type="ECO:0000256" key="1">
    <source>
        <dbReference type="ARBA" id="ARBA00022722"/>
    </source>
</evidence>
<dbReference type="AlphaFoldDB" id="A0A1I4CXP4"/>
<dbReference type="GO" id="GO:0004519">
    <property type="term" value="F:endonuclease activity"/>
    <property type="evidence" value="ECO:0007669"/>
    <property type="project" value="UniProtKB-KW"/>
</dbReference>
<keyword evidence="8" id="KW-1185">Reference proteome</keyword>
<evidence type="ECO:0000256" key="4">
    <source>
        <dbReference type="ARBA" id="ARBA00022801"/>
    </source>
</evidence>
<dbReference type="GO" id="GO:0043571">
    <property type="term" value="P:maintenance of CRISPR repeat elements"/>
    <property type="evidence" value="ECO:0007669"/>
    <property type="project" value="InterPro"/>
</dbReference>
<evidence type="ECO:0000256" key="6">
    <source>
        <dbReference type="ARBA" id="ARBA00023118"/>
    </source>
</evidence>
<dbReference type="InterPro" id="IPR002729">
    <property type="entry name" value="CRISPR-assoc_Cas1"/>
</dbReference>
<dbReference type="GO" id="GO:0046872">
    <property type="term" value="F:metal ion binding"/>
    <property type="evidence" value="ECO:0007669"/>
    <property type="project" value="UniProtKB-KW"/>
</dbReference>
<dbReference type="EMBL" id="FOSP01000017">
    <property type="protein sequence ID" value="SFK85159.1"/>
    <property type="molecule type" value="Genomic_DNA"/>
</dbReference>